<comment type="subcellular location">
    <subcellularLocation>
        <location evidence="2">Cell membrane</location>
        <topology evidence="2">Multi-pass membrane protein</topology>
    </subcellularLocation>
</comment>
<evidence type="ECO:0000256" key="6">
    <source>
        <dbReference type="ARBA" id="ARBA00022679"/>
    </source>
</evidence>
<dbReference type="Gene3D" id="3.30.565.10">
    <property type="entry name" value="Histidine kinase-like ATPase, C-terminal domain"/>
    <property type="match status" value="1"/>
</dbReference>
<proteinExistence type="predicted"/>
<keyword evidence="4" id="KW-1003">Cell membrane</keyword>
<accession>X1W355</accession>
<evidence type="ECO:0000256" key="10">
    <source>
        <dbReference type="ARBA" id="ARBA00022840"/>
    </source>
</evidence>
<keyword evidence="10" id="KW-0067">ATP-binding</keyword>
<gene>
    <name evidence="16" type="ORF">S12H4_56246</name>
</gene>
<keyword evidence="8" id="KW-0547">Nucleotide-binding</keyword>
<comment type="caution">
    <text evidence="16">The sequence shown here is derived from an EMBL/GenBank/DDBJ whole genome shotgun (WGS) entry which is preliminary data.</text>
</comment>
<feature type="domain" description="HAMP" evidence="15">
    <location>
        <begin position="28"/>
        <end position="71"/>
    </location>
</feature>
<dbReference type="InterPro" id="IPR005467">
    <property type="entry name" value="His_kinase_dom"/>
</dbReference>
<evidence type="ECO:0000256" key="12">
    <source>
        <dbReference type="ARBA" id="ARBA00023012"/>
    </source>
</evidence>
<dbReference type="PANTHER" id="PTHR45528:SF1">
    <property type="entry name" value="SENSOR HISTIDINE KINASE CPXA"/>
    <property type="match status" value="1"/>
</dbReference>
<dbReference type="PROSITE" id="PS50885">
    <property type="entry name" value="HAMP"/>
    <property type="match status" value="1"/>
</dbReference>
<dbReference type="Gene3D" id="1.10.8.500">
    <property type="entry name" value="HAMP domain in histidine kinase"/>
    <property type="match status" value="1"/>
</dbReference>
<keyword evidence="12" id="KW-0902">Two-component regulatory system</keyword>
<evidence type="ECO:0000256" key="4">
    <source>
        <dbReference type="ARBA" id="ARBA00022475"/>
    </source>
</evidence>
<sequence length="215" mass="23503">SATLNGIYNRHCEFKVAPLSQLTLHFNLTTASRRLGHGDFSQRINLQVKGELGELTQAFNSMAGELERAEKLRQNMVADTAHELRTPLSNIRGYVEAIRDGLMKVDANSISSLDEEVNLLSRLVDDLQELALADAGELKLVCQAEDIGSLIKQTVTAEQTKAAAKGVSLSVQLPQKLPLVNIDSYRISQVLRNILQNALEHTAQGDSITISAGKQ</sequence>
<dbReference type="GO" id="GO:0005524">
    <property type="term" value="F:ATP binding"/>
    <property type="evidence" value="ECO:0007669"/>
    <property type="project" value="UniProtKB-KW"/>
</dbReference>
<keyword evidence="6" id="KW-0808">Transferase</keyword>
<keyword evidence="13" id="KW-0472">Membrane</keyword>
<dbReference type="AlphaFoldDB" id="X1W355"/>
<evidence type="ECO:0000313" key="16">
    <source>
        <dbReference type="EMBL" id="GAJ24865.1"/>
    </source>
</evidence>
<comment type="catalytic activity">
    <reaction evidence="1">
        <text>ATP + protein L-histidine = ADP + protein N-phospho-L-histidine.</text>
        <dbReference type="EC" id="2.7.13.3"/>
    </reaction>
</comment>
<keyword evidence="11" id="KW-1133">Transmembrane helix</keyword>
<keyword evidence="7" id="KW-0812">Transmembrane</keyword>
<dbReference type="GO" id="GO:0000155">
    <property type="term" value="F:phosphorelay sensor kinase activity"/>
    <property type="evidence" value="ECO:0007669"/>
    <property type="project" value="InterPro"/>
</dbReference>
<name>X1W355_9ZZZZ</name>
<dbReference type="PANTHER" id="PTHR45528">
    <property type="entry name" value="SENSOR HISTIDINE KINASE CPXA"/>
    <property type="match status" value="1"/>
</dbReference>
<feature type="domain" description="Histidine kinase" evidence="14">
    <location>
        <begin position="79"/>
        <end position="215"/>
    </location>
</feature>
<dbReference type="InterPro" id="IPR036097">
    <property type="entry name" value="HisK_dim/P_sf"/>
</dbReference>
<dbReference type="InterPro" id="IPR036890">
    <property type="entry name" value="HATPase_C_sf"/>
</dbReference>
<evidence type="ECO:0000259" key="14">
    <source>
        <dbReference type="PROSITE" id="PS50109"/>
    </source>
</evidence>
<evidence type="ECO:0000259" key="15">
    <source>
        <dbReference type="PROSITE" id="PS50885"/>
    </source>
</evidence>
<evidence type="ECO:0000256" key="8">
    <source>
        <dbReference type="ARBA" id="ARBA00022741"/>
    </source>
</evidence>
<dbReference type="GO" id="GO:0005886">
    <property type="term" value="C:plasma membrane"/>
    <property type="evidence" value="ECO:0007669"/>
    <property type="project" value="UniProtKB-SubCell"/>
</dbReference>
<evidence type="ECO:0000256" key="7">
    <source>
        <dbReference type="ARBA" id="ARBA00022692"/>
    </source>
</evidence>
<dbReference type="PROSITE" id="PS50109">
    <property type="entry name" value="HIS_KIN"/>
    <property type="match status" value="1"/>
</dbReference>
<evidence type="ECO:0000256" key="9">
    <source>
        <dbReference type="ARBA" id="ARBA00022777"/>
    </source>
</evidence>
<evidence type="ECO:0000256" key="11">
    <source>
        <dbReference type="ARBA" id="ARBA00022989"/>
    </source>
</evidence>
<dbReference type="EC" id="2.7.13.3" evidence="3"/>
<evidence type="ECO:0000256" key="1">
    <source>
        <dbReference type="ARBA" id="ARBA00000085"/>
    </source>
</evidence>
<dbReference type="CDD" id="cd06225">
    <property type="entry name" value="HAMP"/>
    <property type="match status" value="1"/>
</dbReference>
<dbReference type="SUPFAM" id="SSF55874">
    <property type="entry name" value="ATPase domain of HSP90 chaperone/DNA topoisomerase II/histidine kinase"/>
    <property type="match status" value="1"/>
</dbReference>
<evidence type="ECO:0000256" key="3">
    <source>
        <dbReference type="ARBA" id="ARBA00012438"/>
    </source>
</evidence>
<dbReference type="EMBL" id="BARW01036188">
    <property type="protein sequence ID" value="GAJ24865.1"/>
    <property type="molecule type" value="Genomic_DNA"/>
</dbReference>
<dbReference type="SUPFAM" id="SSF158472">
    <property type="entry name" value="HAMP domain-like"/>
    <property type="match status" value="1"/>
</dbReference>
<dbReference type="CDD" id="cd00082">
    <property type="entry name" value="HisKA"/>
    <property type="match status" value="1"/>
</dbReference>
<evidence type="ECO:0000256" key="5">
    <source>
        <dbReference type="ARBA" id="ARBA00022553"/>
    </source>
</evidence>
<reference evidence="16" key="1">
    <citation type="journal article" date="2014" name="Front. Microbiol.">
        <title>High frequency of phylogenetically diverse reductive dehalogenase-homologous genes in deep subseafloor sedimentary metagenomes.</title>
        <authorList>
            <person name="Kawai M."/>
            <person name="Futagami T."/>
            <person name="Toyoda A."/>
            <person name="Takaki Y."/>
            <person name="Nishi S."/>
            <person name="Hori S."/>
            <person name="Arai W."/>
            <person name="Tsubouchi T."/>
            <person name="Morono Y."/>
            <person name="Uchiyama I."/>
            <person name="Ito T."/>
            <person name="Fujiyama A."/>
            <person name="Inagaki F."/>
            <person name="Takami H."/>
        </authorList>
    </citation>
    <scope>NUCLEOTIDE SEQUENCE</scope>
    <source>
        <strain evidence="16">Expedition CK06-06</strain>
    </source>
</reference>
<dbReference type="InterPro" id="IPR003660">
    <property type="entry name" value="HAMP_dom"/>
</dbReference>
<feature type="non-terminal residue" evidence="16">
    <location>
        <position position="215"/>
    </location>
</feature>
<keyword evidence="9" id="KW-0418">Kinase</keyword>
<dbReference type="SMART" id="SM00388">
    <property type="entry name" value="HisKA"/>
    <property type="match status" value="1"/>
</dbReference>
<dbReference type="InterPro" id="IPR050398">
    <property type="entry name" value="HssS/ArlS-like"/>
</dbReference>
<evidence type="ECO:0000256" key="2">
    <source>
        <dbReference type="ARBA" id="ARBA00004651"/>
    </source>
</evidence>
<feature type="non-terminal residue" evidence="16">
    <location>
        <position position="1"/>
    </location>
</feature>
<dbReference type="SUPFAM" id="SSF47384">
    <property type="entry name" value="Homodimeric domain of signal transducing histidine kinase"/>
    <property type="match status" value="1"/>
</dbReference>
<organism evidence="16">
    <name type="scientific">marine sediment metagenome</name>
    <dbReference type="NCBI Taxonomy" id="412755"/>
    <lineage>
        <taxon>unclassified sequences</taxon>
        <taxon>metagenomes</taxon>
        <taxon>ecological metagenomes</taxon>
    </lineage>
</organism>
<dbReference type="Gene3D" id="1.10.287.130">
    <property type="match status" value="1"/>
</dbReference>
<evidence type="ECO:0000256" key="13">
    <source>
        <dbReference type="ARBA" id="ARBA00023136"/>
    </source>
</evidence>
<dbReference type="InterPro" id="IPR003661">
    <property type="entry name" value="HisK_dim/P_dom"/>
</dbReference>
<keyword evidence="5" id="KW-0597">Phosphoprotein</keyword>
<protein>
    <recommendedName>
        <fullName evidence="3">histidine kinase</fullName>
        <ecNumber evidence="3">2.7.13.3</ecNumber>
    </recommendedName>
</protein>
<dbReference type="SMART" id="SM00304">
    <property type="entry name" value="HAMP"/>
    <property type="match status" value="1"/>
</dbReference>
<dbReference type="Pfam" id="PF00512">
    <property type="entry name" value="HisKA"/>
    <property type="match status" value="1"/>
</dbReference>
<dbReference type="Pfam" id="PF00672">
    <property type="entry name" value="HAMP"/>
    <property type="match status" value="1"/>
</dbReference>